<keyword evidence="2 5" id="KW-0479">Metal-binding</keyword>
<dbReference type="InterPro" id="IPR023774">
    <property type="entry name" value="Put_metal_dep_hydrolase_YfiT"/>
</dbReference>
<keyword evidence="3 5" id="KW-0378">Hydrolase</keyword>
<evidence type="ECO:0000256" key="5">
    <source>
        <dbReference type="HAMAP-Rule" id="MF_01256"/>
    </source>
</evidence>
<comment type="subunit">
    <text evidence="5">Homodimer.</text>
</comment>
<dbReference type="EMBL" id="MTLA01000052">
    <property type="protein sequence ID" value="OOP69504.1"/>
    <property type="molecule type" value="Genomic_DNA"/>
</dbReference>
<dbReference type="RefSeq" id="WP_058006951.1">
    <property type="nucleotide sequence ID" value="NZ_CP065424.1"/>
</dbReference>
<dbReference type="InterPro" id="IPR034660">
    <property type="entry name" value="DinB/YfiT-like"/>
</dbReference>
<proteinExistence type="inferred from homology"/>
<dbReference type="Pfam" id="PF12867">
    <property type="entry name" value="DinB_2"/>
    <property type="match status" value="1"/>
</dbReference>
<dbReference type="GO" id="GO:0008270">
    <property type="term" value="F:zinc ion binding"/>
    <property type="evidence" value="ECO:0007669"/>
    <property type="project" value="UniProtKB-UniRule"/>
</dbReference>
<evidence type="ECO:0000259" key="6">
    <source>
        <dbReference type="Pfam" id="PF12867"/>
    </source>
</evidence>
<dbReference type="HAMAP" id="MF_01256">
    <property type="entry name" value="YfiT_hydrol"/>
    <property type="match status" value="1"/>
</dbReference>
<dbReference type="EC" id="3.-.-.-" evidence="5"/>
<feature type="binding site" evidence="5">
    <location>
        <position position="155"/>
    </location>
    <ligand>
        <name>Zn(2+)</name>
        <dbReference type="ChEBI" id="CHEBI:29105"/>
    </ligand>
</feature>
<name>A0A8E2LGS5_9BACI</name>
<protein>
    <recommendedName>
        <fullName evidence="5">Putative metal-dependent hydrolase BWZ43_04815</fullName>
        <ecNumber evidence="5">3.-.-.-</ecNumber>
    </recommendedName>
</protein>
<comment type="subcellular location">
    <subcellularLocation>
        <location evidence="5">Cytoplasm</location>
    </subcellularLocation>
</comment>
<evidence type="ECO:0000256" key="2">
    <source>
        <dbReference type="ARBA" id="ARBA00022723"/>
    </source>
</evidence>
<dbReference type="InterPro" id="IPR024775">
    <property type="entry name" value="DinB-like"/>
</dbReference>
<keyword evidence="4 5" id="KW-0862">Zinc</keyword>
<comment type="similarity">
    <text evidence="5">Belongs to the metal hydrolase YfiT family.</text>
</comment>
<feature type="binding site" evidence="5">
    <location>
        <position position="159"/>
    </location>
    <ligand>
        <name>Zn(2+)</name>
        <dbReference type="ChEBI" id="CHEBI:29105"/>
    </ligand>
</feature>
<dbReference type="Proteomes" id="UP000189761">
    <property type="component" value="Unassembled WGS sequence"/>
</dbReference>
<reference evidence="7 8" key="1">
    <citation type="submission" date="2017-01" db="EMBL/GenBank/DDBJ databases">
        <title>Draft genome sequence of Bacillus oleronius.</title>
        <authorList>
            <person name="Allam M."/>
        </authorList>
    </citation>
    <scope>NUCLEOTIDE SEQUENCE [LARGE SCALE GENOMIC DNA]</scope>
    <source>
        <strain evidence="7 8">DSM 9356</strain>
    </source>
</reference>
<dbReference type="SUPFAM" id="SSF109854">
    <property type="entry name" value="DinB/YfiT-like putative metalloenzymes"/>
    <property type="match status" value="1"/>
</dbReference>
<feature type="domain" description="DinB-like" evidence="6">
    <location>
        <begin position="28"/>
        <end position="163"/>
    </location>
</feature>
<keyword evidence="1 5" id="KW-0963">Cytoplasm</keyword>
<gene>
    <name evidence="7" type="ORF">BWZ43_04815</name>
</gene>
<sequence>MDLRYPIGKFNVNGKVTTEIIEQWIKEIEELPTRLTEAVEGLNDVQLDTAYRSEGWTIRQVVHHIADSHLNSYTRFKLALTENNPTIKLYEEGKWAELPDSNLPVEISLQLIDALHKRWVYLLRSMTSEDLEKTFYHSEFGDMKLSVNIGIYAWHGRHHVAHITTLRDRLDW</sequence>
<evidence type="ECO:0000256" key="3">
    <source>
        <dbReference type="ARBA" id="ARBA00022801"/>
    </source>
</evidence>
<evidence type="ECO:0000256" key="4">
    <source>
        <dbReference type="ARBA" id="ARBA00022833"/>
    </source>
</evidence>
<comment type="function">
    <text evidence="5">Possible metal-dependent hydrolase.</text>
</comment>
<accession>A0A8E2LGS5</accession>
<evidence type="ECO:0000256" key="1">
    <source>
        <dbReference type="ARBA" id="ARBA00022490"/>
    </source>
</evidence>
<feature type="binding site" evidence="5">
    <location>
        <position position="64"/>
    </location>
    <ligand>
        <name>Zn(2+)</name>
        <dbReference type="ChEBI" id="CHEBI:29105"/>
    </ligand>
</feature>
<dbReference type="GO" id="GO:0005737">
    <property type="term" value="C:cytoplasm"/>
    <property type="evidence" value="ECO:0007669"/>
    <property type="project" value="UniProtKB-SubCell"/>
</dbReference>
<dbReference type="AlphaFoldDB" id="A0A8E2LGS5"/>
<organism evidence="7 8">
    <name type="scientific">Heyndrickxia oleronia</name>
    <dbReference type="NCBI Taxonomy" id="38875"/>
    <lineage>
        <taxon>Bacteria</taxon>
        <taxon>Bacillati</taxon>
        <taxon>Bacillota</taxon>
        <taxon>Bacilli</taxon>
        <taxon>Bacillales</taxon>
        <taxon>Bacillaceae</taxon>
        <taxon>Heyndrickxia</taxon>
    </lineage>
</organism>
<comment type="cofactor">
    <cofactor evidence="5">
        <name>Zn(2+)</name>
        <dbReference type="ChEBI" id="CHEBI:29105"/>
    </cofactor>
    <text evidence="5">Binds 1 zinc ion per subunit.</text>
</comment>
<keyword evidence="8" id="KW-1185">Reference proteome</keyword>
<dbReference type="Gene3D" id="1.20.120.450">
    <property type="entry name" value="dinb family like domain"/>
    <property type="match status" value="1"/>
</dbReference>
<comment type="caution">
    <text evidence="7">The sequence shown here is derived from an EMBL/GenBank/DDBJ whole genome shotgun (WGS) entry which is preliminary data.</text>
</comment>
<evidence type="ECO:0000313" key="8">
    <source>
        <dbReference type="Proteomes" id="UP000189761"/>
    </source>
</evidence>
<dbReference type="NCBIfam" id="NF009807">
    <property type="entry name" value="PRK13291.1"/>
    <property type="match status" value="1"/>
</dbReference>
<evidence type="ECO:0000313" key="7">
    <source>
        <dbReference type="EMBL" id="OOP69504.1"/>
    </source>
</evidence>
<dbReference type="GO" id="GO:0016787">
    <property type="term" value="F:hydrolase activity"/>
    <property type="evidence" value="ECO:0007669"/>
    <property type="project" value="UniProtKB-UniRule"/>
</dbReference>